<evidence type="ECO:0000313" key="1">
    <source>
        <dbReference type="EMBL" id="BDI31650.1"/>
    </source>
</evidence>
<sequence length="75" mass="8052">MKTNYIRLISLIAYAIAAAGCNHQVQSVSAPTQPPRTIEQIQNDPTLSPAVKAIQIRQLQDSGPPQRPPVSPGAH</sequence>
<dbReference type="RefSeq" id="WP_119323296.1">
    <property type="nucleotide sequence ID" value="NZ_AP025739.1"/>
</dbReference>
<gene>
    <name evidence="1" type="ORF">CCAX7_37010</name>
</gene>
<name>A0A402D163_9BACT</name>
<proteinExistence type="predicted"/>
<dbReference type="AlphaFoldDB" id="A0A402D163"/>
<protein>
    <submittedName>
        <fullName evidence="1">Uncharacterized protein</fullName>
    </submittedName>
</protein>
<keyword evidence="2" id="KW-1185">Reference proteome</keyword>
<dbReference type="KEGG" id="ccot:CCAX7_37010"/>
<reference evidence="1 2" key="1">
    <citation type="journal article" date="2019" name="Int. J. Syst. Evol. Microbiol.">
        <title>Capsulimonas corticalis gen. nov., sp. nov., an aerobic capsulated bacterium, of a novel bacterial order, Capsulimonadales ord. nov., of the class Armatimonadia of the phylum Armatimonadetes.</title>
        <authorList>
            <person name="Li J."/>
            <person name="Kudo C."/>
            <person name="Tonouchi A."/>
        </authorList>
    </citation>
    <scope>NUCLEOTIDE SEQUENCE [LARGE SCALE GENOMIC DNA]</scope>
    <source>
        <strain evidence="1 2">AX-7</strain>
    </source>
</reference>
<dbReference type="Proteomes" id="UP000287394">
    <property type="component" value="Chromosome"/>
</dbReference>
<dbReference type="PROSITE" id="PS51257">
    <property type="entry name" value="PROKAR_LIPOPROTEIN"/>
    <property type="match status" value="1"/>
</dbReference>
<accession>A0A402D163</accession>
<dbReference type="EMBL" id="AP025739">
    <property type="protein sequence ID" value="BDI31650.1"/>
    <property type="molecule type" value="Genomic_DNA"/>
</dbReference>
<evidence type="ECO:0000313" key="2">
    <source>
        <dbReference type="Proteomes" id="UP000287394"/>
    </source>
</evidence>
<organism evidence="1 2">
    <name type="scientific">Capsulimonas corticalis</name>
    <dbReference type="NCBI Taxonomy" id="2219043"/>
    <lineage>
        <taxon>Bacteria</taxon>
        <taxon>Bacillati</taxon>
        <taxon>Armatimonadota</taxon>
        <taxon>Armatimonadia</taxon>
        <taxon>Capsulimonadales</taxon>
        <taxon>Capsulimonadaceae</taxon>
        <taxon>Capsulimonas</taxon>
    </lineage>
</organism>